<feature type="region of interest" description="Disordered" evidence="1">
    <location>
        <begin position="1"/>
        <end position="42"/>
    </location>
</feature>
<dbReference type="EMBL" id="CAJVCH010517311">
    <property type="protein sequence ID" value="CAG7821624.1"/>
    <property type="molecule type" value="Genomic_DNA"/>
</dbReference>
<gene>
    <name evidence="2" type="ORF">AFUS01_LOCUS31954</name>
</gene>
<comment type="caution">
    <text evidence="2">The sequence shown here is derived from an EMBL/GenBank/DDBJ whole genome shotgun (WGS) entry which is preliminary data.</text>
</comment>
<feature type="compositionally biased region" description="Low complexity" evidence="1">
    <location>
        <begin position="119"/>
        <end position="140"/>
    </location>
</feature>
<accession>A0A8J2PSQ6</accession>
<proteinExistence type="predicted"/>
<reference evidence="2" key="1">
    <citation type="submission" date="2021-06" db="EMBL/GenBank/DDBJ databases">
        <authorList>
            <person name="Hodson N. C."/>
            <person name="Mongue J. A."/>
            <person name="Jaron S. K."/>
        </authorList>
    </citation>
    <scope>NUCLEOTIDE SEQUENCE</scope>
</reference>
<dbReference type="Proteomes" id="UP000708208">
    <property type="component" value="Unassembled WGS sequence"/>
</dbReference>
<keyword evidence="3" id="KW-1185">Reference proteome</keyword>
<sequence>MEESVTPNDMQLLSQDQQNSNQNAVPISQSSRAAKDRKKRRLASVGIQEDVLAFLKKTKEEDSVLMERMAKRQEDTNGLLSKMVDNLSQLIHLSSQPTLQGWPAAPFPGYPVGVQYAHSGAPSTSTSGSSSVSNSSSQSL</sequence>
<organism evidence="2 3">
    <name type="scientific">Allacma fusca</name>
    <dbReference type="NCBI Taxonomy" id="39272"/>
    <lineage>
        <taxon>Eukaryota</taxon>
        <taxon>Metazoa</taxon>
        <taxon>Ecdysozoa</taxon>
        <taxon>Arthropoda</taxon>
        <taxon>Hexapoda</taxon>
        <taxon>Collembola</taxon>
        <taxon>Symphypleona</taxon>
        <taxon>Sminthuridae</taxon>
        <taxon>Allacma</taxon>
    </lineage>
</organism>
<evidence type="ECO:0000256" key="1">
    <source>
        <dbReference type="SAM" id="MobiDB-lite"/>
    </source>
</evidence>
<name>A0A8J2PSQ6_9HEXA</name>
<dbReference type="AlphaFoldDB" id="A0A8J2PSQ6"/>
<evidence type="ECO:0000313" key="3">
    <source>
        <dbReference type="Proteomes" id="UP000708208"/>
    </source>
</evidence>
<feature type="region of interest" description="Disordered" evidence="1">
    <location>
        <begin position="112"/>
        <end position="140"/>
    </location>
</feature>
<feature type="compositionally biased region" description="Low complexity" evidence="1">
    <location>
        <begin position="8"/>
        <end position="23"/>
    </location>
</feature>
<protein>
    <submittedName>
        <fullName evidence="2">Uncharacterized protein</fullName>
    </submittedName>
</protein>
<evidence type="ECO:0000313" key="2">
    <source>
        <dbReference type="EMBL" id="CAG7821624.1"/>
    </source>
</evidence>